<sequence length="71" mass="8389">LDQFLYDALKNNLVKYINPSTLLWSDPESIASSCKKFVDDFNKPEDIQVLRNVVHNKSWKKNESDFKKRTE</sequence>
<evidence type="ECO:0000313" key="1">
    <source>
        <dbReference type="EMBL" id="CAG8805747.1"/>
    </source>
</evidence>
<accession>A0ACA9RSK2</accession>
<keyword evidence="2" id="KW-1185">Reference proteome</keyword>
<dbReference type="EMBL" id="CAJVQC010065683">
    <property type="protein sequence ID" value="CAG8805747.1"/>
    <property type="molecule type" value="Genomic_DNA"/>
</dbReference>
<organism evidence="1 2">
    <name type="scientific">Racocetra persica</name>
    <dbReference type="NCBI Taxonomy" id="160502"/>
    <lineage>
        <taxon>Eukaryota</taxon>
        <taxon>Fungi</taxon>
        <taxon>Fungi incertae sedis</taxon>
        <taxon>Mucoromycota</taxon>
        <taxon>Glomeromycotina</taxon>
        <taxon>Glomeromycetes</taxon>
        <taxon>Diversisporales</taxon>
        <taxon>Gigasporaceae</taxon>
        <taxon>Racocetra</taxon>
    </lineage>
</organism>
<feature type="non-terminal residue" evidence="1">
    <location>
        <position position="1"/>
    </location>
</feature>
<proteinExistence type="predicted"/>
<protein>
    <submittedName>
        <fullName evidence="1">35225_t:CDS:1</fullName>
    </submittedName>
</protein>
<gene>
    <name evidence="1" type="ORF">RPERSI_LOCUS22001</name>
</gene>
<reference evidence="1" key="1">
    <citation type="submission" date="2021-06" db="EMBL/GenBank/DDBJ databases">
        <authorList>
            <person name="Kallberg Y."/>
            <person name="Tangrot J."/>
            <person name="Rosling A."/>
        </authorList>
    </citation>
    <scope>NUCLEOTIDE SEQUENCE</scope>
    <source>
        <strain evidence="1">MA461A</strain>
    </source>
</reference>
<comment type="caution">
    <text evidence="1">The sequence shown here is derived from an EMBL/GenBank/DDBJ whole genome shotgun (WGS) entry which is preliminary data.</text>
</comment>
<name>A0ACA9RSK2_9GLOM</name>
<evidence type="ECO:0000313" key="2">
    <source>
        <dbReference type="Proteomes" id="UP000789920"/>
    </source>
</evidence>
<dbReference type="Proteomes" id="UP000789920">
    <property type="component" value="Unassembled WGS sequence"/>
</dbReference>